<evidence type="ECO:0000313" key="2">
    <source>
        <dbReference type="EMBL" id="OQU79772.1"/>
    </source>
</evidence>
<proteinExistence type="predicted"/>
<reference evidence="2 3" key="1">
    <citation type="journal article" date="2009" name="Nature">
        <title>The Sorghum bicolor genome and the diversification of grasses.</title>
        <authorList>
            <person name="Paterson A.H."/>
            <person name="Bowers J.E."/>
            <person name="Bruggmann R."/>
            <person name="Dubchak I."/>
            <person name="Grimwood J."/>
            <person name="Gundlach H."/>
            <person name="Haberer G."/>
            <person name="Hellsten U."/>
            <person name="Mitros T."/>
            <person name="Poliakov A."/>
            <person name="Schmutz J."/>
            <person name="Spannagl M."/>
            <person name="Tang H."/>
            <person name="Wang X."/>
            <person name="Wicker T."/>
            <person name="Bharti A.K."/>
            <person name="Chapman J."/>
            <person name="Feltus F.A."/>
            <person name="Gowik U."/>
            <person name="Grigoriev I.V."/>
            <person name="Lyons E."/>
            <person name="Maher C.A."/>
            <person name="Martis M."/>
            <person name="Narechania A."/>
            <person name="Otillar R.P."/>
            <person name="Penning B.W."/>
            <person name="Salamov A.A."/>
            <person name="Wang Y."/>
            <person name="Zhang L."/>
            <person name="Carpita N.C."/>
            <person name="Freeling M."/>
            <person name="Gingle A.R."/>
            <person name="Hash C.T."/>
            <person name="Keller B."/>
            <person name="Klein P."/>
            <person name="Kresovich S."/>
            <person name="McCann M.C."/>
            <person name="Ming R."/>
            <person name="Peterson D.G."/>
            <person name="Mehboob-ur-Rahman"/>
            <person name="Ware D."/>
            <person name="Westhoff P."/>
            <person name="Mayer K.F."/>
            <person name="Messing J."/>
            <person name="Rokhsar D.S."/>
        </authorList>
    </citation>
    <scope>NUCLEOTIDE SEQUENCE [LARGE SCALE GENOMIC DNA]</scope>
    <source>
        <strain evidence="3">cv. BTx623</strain>
    </source>
</reference>
<dbReference type="Gramene" id="OQU79772">
    <property type="protein sequence ID" value="OQU79772"/>
    <property type="gene ID" value="SORBI_3007G010550"/>
</dbReference>
<keyword evidence="3" id="KW-1185">Reference proteome</keyword>
<dbReference type="ExpressionAtlas" id="A0A1Z5R7L0">
    <property type="expression patterns" value="baseline and differential"/>
</dbReference>
<sequence length="199" mass="21520">MLPPLNFNAPPNTPAVISNLNRRRRRPVHRPTLAAADALAASGVFPTRPRFSSSSSSSASAGARRGQGRRPRLRPRRSWAGLGCRARHCHRESATPLLLLPRLRCLGSSASPAVCGTCSGLAASRSAGPSYQARRRGAVAGLHLLVQHRPEGKQEQFSPPDNRRRMSAKKQPPAATAYGKILAIPTWRSKSPYHTKLAC</sequence>
<evidence type="ECO:0000256" key="1">
    <source>
        <dbReference type="SAM" id="MobiDB-lite"/>
    </source>
</evidence>
<feature type="compositionally biased region" description="Low complexity" evidence="1">
    <location>
        <begin position="48"/>
        <end position="64"/>
    </location>
</feature>
<dbReference type="AlphaFoldDB" id="A0A1Z5R7L0"/>
<organism evidence="2 3">
    <name type="scientific">Sorghum bicolor</name>
    <name type="common">Sorghum</name>
    <name type="synonym">Sorghum vulgare</name>
    <dbReference type="NCBI Taxonomy" id="4558"/>
    <lineage>
        <taxon>Eukaryota</taxon>
        <taxon>Viridiplantae</taxon>
        <taxon>Streptophyta</taxon>
        <taxon>Embryophyta</taxon>
        <taxon>Tracheophyta</taxon>
        <taxon>Spermatophyta</taxon>
        <taxon>Magnoliopsida</taxon>
        <taxon>Liliopsida</taxon>
        <taxon>Poales</taxon>
        <taxon>Poaceae</taxon>
        <taxon>PACMAD clade</taxon>
        <taxon>Panicoideae</taxon>
        <taxon>Andropogonodae</taxon>
        <taxon>Andropogoneae</taxon>
        <taxon>Sorghinae</taxon>
        <taxon>Sorghum</taxon>
    </lineage>
</organism>
<accession>A0A1Z5R7L0</accession>
<dbReference type="EMBL" id="CM000766">
    <property type="protein sequence ID" value="OQU79772.1"/>
    <property type="molecule type" value="Genomic_DNA"/>
</dbReference>
<feature type="compositionally biased region" description="Basic residues" evidence="1">
    <location>
        <begin position="66"/>
        <end position="76"/>
    </location>
</feature>
<feature type="region of interest" description="Disordered" evidence="1">
    <location>
        <begin position="149"/>
        <end position="175"/>
    </location>
</feature>
<gene>
    <name evidence="2" type="ORF">SORBI_3007G010550</name>
</gene>
<dbReference type="Proteomes" id="UP000000768">
    <property type="component" value="Chromosome 7"/>
</dbReference>
<protein>
    <submittedName>
        <fullName evidence="2">Uncharacterized protein</fullName>
    </submittedName>
</protein>
<evidence type="ECO:0000313" key="3">
    <source>
        <dbReference type="Proteomes" id="UP000000768"/>
    </source>
</evidence>
<name>A0A1Z5R7L0_SORBI</name>
<reference evidence="3" key="2">
    <citation type="journal article" date="2018" name="Plant J.">
        <title>The Sorghum bicolor reference genome: improved assembly, gene annotations, a transcriptome atlas, and signatures of genome organization.</title>
        <authorList>
            <person name="McCormick R.F."/>
            <person name="Truong S.K."/>
            <person name="Sreedasyam A."/>
            <person name="Jenkins J."/>
            <person name="Shu S."/>
            <person name="Sims D."/>
            <person name="Kennedy M."/>
            <person name="Amirebrahimi M."/>
            <person name="Weers B.D."/>
            <person name="McKinley B."/>
            <person name="Mattison A."/>
            <person name="Morishige D.T."/>
            <person name="Grimwood J."/>
            <person name="Schmutz J."/>
            <person name="Mullet J.E."/>
        </authorList>
    </citation>
    <scope>NUCLEOTIDE SEQUENCE [LARGE SCALE GENOMIC DNA]</scope>
    <source>
        <strain evidence="3">cv. BTx623</strain>
    </source>
</reference>
<feature type="region of interest" description="Disordered" evidence="1">
    <location>
        <begin position="46"/>
        <end position="76"/>
    </location>
</feature>